<evidence type="ECO:0000256" key="2">
    <source>
        <dbReference type="SAM" id="MobiDB-lite"/>
    </source>
</evidence>
<gene>
    <name evidence="5" type="primary">LOC101856356</name>
</gene>
<evidence type="ECO:0000259" key="3">
    <source>
        <dbReference type="Pfam" id="PF20742"/>
    </source>
</evidence>
<feature type="region of interest" description="Disordered" evidence="2">
    <location>
        <begin position="152"/>
        <end position="191"/>
    </location>
</feature>
<dbReference type="PANTHER" id="PTHR34830">
    <property type="entry name" value="SIMILAR TO HYPOTHETICAL PROTEIN MGC34837"/>
    <property type="match status" value="1"/>
</dbReference>
<feature type="region of interest" description="Disordered" evidence="2">
    <location>
        <begin position="470"/>
        <end position="511"/>
    </location>
</feature>
<dbReference type="PANTHER" id="PTHR34830:SF1">
    <property type="entry name" value="GENE 12695-RELATED"/>
    <property type="match status" value="1"/>
</dbReference>
<feature type="region of interest" description="Disordered" evidence="2">
    <location>
        <begin position="87"/>
        <end position="124"/>
    </location>
</feature>
<evidence type="ECO:0000313" key="5">
    <source>
        <dbReference type="RefSeq" id="XP_035826633.1"/>
    </source>
</evidence>
<reference evidence="5" key="1">
    <citation type="submission" date="2025-08" db="UniProtKB">
        <authorList>
            <consortium name="RefSeq"/>
        </authorList>
    </citation>
    <scope>IDENTIFICATION</scope>
</reference>
<dbReference type="InterPro" id="IPR049246">
    <property type="entry name" value="DUF5580_M"/>
</dbReference>
<feature type="compositionally biased region" description="Polar residues" evidence="2">
    <location>
        <begin position="170"/>
        <end position="191"/>
    </location>
</feature>
<dbReference type="SUPFAM" id="SSF47473">
    <property type="entry name" value="EF-hand"/>
    <property type="match status" value="1"/>
</dbReference>
<evidence type="ECO:0000256" key="1">
    <source>
        <dbReference type="SAM" id="Coils"/>
    </source>
</evidence>
<keyword evidence="4" id="KW-1185">Reference proteome</keyword>
<dbReference type="GeneID" id="101856356"/>
<feature type="compositionally biased region" description="Basic and acidic residues" evidence="2">
    <location>
        <begin position="500"/>
        <end position="511"/>
    </location>
</feature>
<feature type="domain" description="DUF5580" evidence="3">
    <location>
        <begin position="360"/>
        <end position="446"/>
    </location>
</feature>
<feature type="coiled-coil region" evidence="1">
    <location>
        <begin position="513"/>
        <end position="540"/>
    </location>
</feature>
<keyword evidence="1" id="KW-0175">Coiled coil</keyword>
<dbReference type="Gene3D" id="1.10.238.10">
    <property type="entry name" value="EF-hand"/>
    <property type="match status" value="1"/>
</dbReference>
<name>A0ABM1VW41_APLCA</name>
<proteinExistence type="predicted"/>
<organism evidence="4 5">
    <name type="scientific">Aplysia californica</name>
    <name type="common">California sea hare</name>
    <dbReference type="NCBI Taxonomy" id="6500"/>
    <lineage>
        <taxon>Eukaryota</taxon>
        <taxon>Metazoa</taxon>
        <taxon>Spiralia</taxon>
        <taxon>Lophotrochozoa</taxon>
        <taxon>Mollusca</taxon>
        <taxon>Gastropoda</taxon>
        <taxon>Heterobranchia</taxon>
        <taxon>Euthyneura</taxon>
        <taxon>Tectipleura</taxon>
        <taxon>Aplysiida</taxon>
        <taxon>Aplysioidea</taxon>
        <taxon>Aplysiidae</taxon>
        <taxon>Aplysia</taxon>
    </lineage>
</organism>
<dbReference type="RefSeq" id="XP_035826633.1">
    <property type="nucleotide sequence ID" value="XM_035970740.1"/>
</dbReference>
<dbReference type="Proteomes" id="UP000694888">
    <property type="component" value="Unplaced"/>
</dbReference>
<accession>A0ABM1VW41</accession>
<evidence type="ECO:0000313" key="4">
    <source>
        <dbReference type="Proteomes" id="UP000694888"/>
    </source>
</evidence>
<sequence length="616" mass="70531">MYLSEVTELDHIRVAALTTRDAPFGTTDTPTFKPRIIGGNMVNVIERPADVTHGFPRYEKLSLISDKPNNIDPRALTDFNRRYNVPYRDPFSKNSTTGKPTYITKRPDSKDISSKYPTLAPIDGNRMKNHQLSTVFEPESWTRRYYKEREEHPAFGPAQNGVGRGGVNGLTGSHSSFDAIPPSTSGSSNSVPDDQFKSRLLAMIPRGVFLPDTPIVLTQKDEMRLLTMLAQELYYADPVKLRDVYLDIANSADKQLRGYCQYQELFHSLARVSLKLPPDLLQLVAAMFVSDHRNQRDVNYEKFLSFVGVAMKSKDRVAPPNNNNYSSPRASQYFQPNTIERSNVRHRPGQPFLGDGGESKLLRMVETQLIDNEYEIDFERLINSFQQEDRELRGTLSADQIKSVCFRHRLPIQESLIMSVLHRCEDNNRDEQYNWWAFVEFLERVQPAKTGLPIPTSKRPLEYAKQLPAPNANWPKAESQANSPRRGAAQPWREPPLASPRRDEGPDPNREILSRMDLELKDLEKNYEEMKSKSSRQGQDEQPWFKSFMQFADALYKQDEQYAGSLPYADVAEWTKLYNDAYRLEIPDHVISQALSQSTKGGSVNIHMYLTLLGRR</sequence>
<protein>
    <submittedName>
        <fullName evidence="5">Uncharacterized protein C1orf87</fullName>
    </submittedName>
</protein>
<dbReference type="Pfam" id="PF20742">
    <property type="entry name" value="DUF5580_M"/>
    <property type="match status" value="1"/>
</dbReference>
<dbReference type="InterPro" id="IPR011992">
    <property type="entry name" value="EF-hand-dom_pair"/>
</dbReference>
<dbReference type="InterPro" id="IPR040774">
    <property type="entry name" value="DUF5580"/>
</dbReference>